<keyword evidence="3" id="KW-1185">Reference proteome</keyword>
<keyword evidence="2" id="KW-0540">Nuclease</keyword>
<name>A0A557WYD3_9MYCO</name>
<accession>A0A557WYD3</accession>
<evidence type="ECO:0000256" key="1">
    <source>
        <dbReference type="SAM" id="MobiDB-lite"/>
    </source>
</evidence>
<comment type="caution">
    <text evidence="2">The sequence shown here is derived from an EMBL/GenBank/DDBJ whole genome shotgun (WGS) entry which is preliminary data.</text>
</comment>
<reference evidence="2 3" key="1">
    <citation type="submission" date="2019-07" db="EMBL/GenBank/DDBJ databases">
        <title>New Mycobacterium species.</title>
        <authorList>
            <person name="Tortoli E."/>
            <person name="Ghielmetti G."/>
            <person name="Friedel U."/>
            <person name="Trovato A."/>
        </authorList>
    </citation>
    <scope>NUCLEOTIDE SEQUENCE [LARGE SCALE GENOMIC DNA]</scope>
    <source>
        <strain evidence="2 3">16-83</strain>
    </source>
</reference>
<feature type="region of interest" description="Disordered" evidence="1">
    <location>
        <begin position="1"/>
        <end position="37"/>
    </location>
</feature>
<dbReference type="GO" id="GO:0004519">
    <property type="term" value="F:endonuclease activity"/>
    <property type="evidence" value="ECO:0007669"/>
    <property type="project" value="UniProtKB-KW"/>
</dbReference>
<dbReference type="Proteomes" id="UP000320513">
    <property type="component" value="Unassembled WGS sequence"/>
</dbReference>
<protein>
    <submittedName>
        <fullName evidence="2">HNH endonuclease</fullName>
    </submittedName>
</protein>
<evidence type="ECO:0000313" key="3">
    <source>
        <dbReference type="Proteomes" id="UP000320513"/>
    </source>
</evidence>
<gene>
    <name evidence="2" type="ORF">FPZ47_25210</name>
</gene>
<dbReference type="EMBL" id="VMQU01000177">
    <property type="protein sequence ID" value="TVS78267.1"/>
    <property type="molecule type" value="Genomic_DNA"/>
</dbReference>
<feature type="non-terminal residue" evidence="2">
    <location>
        <position position="1"/>
    </location>
</feature>
<sequence length="37" mass="4343">GDTEWIPPPHLERGQPRTNTYWHPEKLLQNGDDEDEA</sequence>
<evidence type="ECO:0000313" key="2">
    <source>
        <dbReference type="EMBL" id="TVS78267.1"/>
    </source>
</evidence>
<dbReference type="AlphaFoldDB" id="A0A557WYD3"/>
<organism evidence="2 3">
    <name type="scientific">Mycobacterium helveticum</name>
    <dbReference type="NCBI Taxonomy" id="2592811"/>
    <lineage>
        <taxon>Bacteria</taxon>
        <taxon>Bacillati</taxon>
        <taxon>Actinomycetota</taxon>
        <taxon>Actinomycetes</taxon>
        <taxon>Mycobacteriales</taxon>
        <taxon>Mycobacteriaceae</taxon>
        <taxon>Mycobacterium</taxon>
    </lineage>
</organism>
<keyword evidence="2" id="KW-0255">Endonuclease</keyword>
<keyword evidence="2" id="KW-0378">Hydrolase</keyword>
<proteinExistence type="predicted"/>